<organism evidence="4 5">
    <name type="scientific">Carnegiea gigantea</name>
    <dbReference type="NCBI Taxonomy" id="171969"/>
    <lineage>
        <taxon>Eukaryota</taxon>
        <taxon>Viridiplantae</taxon>
        <taxon>Streptophyta</taxon>
        <taxon>Embryophyta</taxon>
        <taxon>Tracheophyta</taxon>
        <taxon>Spermatophyta</taxon>
        <taxon>Magnoliopsida</taxon>
        <taxon>eudicotyledons</taxon>
        <taxon>Gunneridae</taxon>
        <taxon>Pentapetalae</taxon>
        <taxon>Caryophyllales</taxon>
        <taxon>Cactineae</taxon>
        <taxon>Cactaceae</taxon>
        <taxon>Cactoideae</taxon>
        <taxon>Echinocereeae</taxon>
        <taxon>Carnegiea</taxon>
    </lineage>
</organism>
<dbReference type="AlphaFoldDB" id="A0A9Q1K863"/>
<evidence type="ECO:0000259" key="2">
    <source>
        <dbReference type="Pfam" id="PF04601"/>
    </source>
</evidence>
<evidence type="ECO:0000313" key="5">
    <source>
        <dbReference type="Proteomes" id="UP001153076"/>
    </source>
</evidence>
<dbReference type="FunFam" id="2.80.10.50:FF:000067">
    <property type="entry name" value="BnaC05g19630D protein"/>
    <property type="match status" value="1"/>
</dbReference>
<comment type="caution">
    <text evidence="4">The sequence shown here is derived from an EMBL/GenBank/DDBJ whole genome shotgun (WGS) entry which is preliminary data.</text>
</comment>
<protein>
    <recommendedName>
        <fullName evidence="6">DUF569 domain-containing protein</fullName>
    </recommendedName>
</protein>
<dbReference type="InterPro" id="IPR008999">
    <property type="entry name" value="Actin-crosslinking"/>
</dbReference>
<evidence type="ECO:0000256" key="1">
    <source>
        <dbReference type="SAM" id="MobiDB-lite"/>
    </source>
</evidence>
<feature type="domain" description="DUF569" evidence="3">
    <location>
        <begin position="190"/>
        <end position="264"/>
    </location>
</feature>
<sequence length="287" mass="32700">MELFRNAKTVRMRSHHDKYLVADDDKESVVQDRQGGSKRARWTVEYVNSVEGVCIIRLKSCYDKYLTATDEHFLMGVTGNKVKQRVPQRLDSSVEWEVFRDGMHAKLKTRYGNFLRANTGVPPWRNSITHDVPSRTHTQDWILWDVEILEYYPPEEEPKKEVEDSEIDTFSLKSPDGGRLEPASSGKHDGRIIHYTIVDDDGNIVEGDKSLFFEGNGLEGLTRALEEETGLANVTACSRNPLNGKLYPMMLDLPPNHVKLHVYVVPSSSEGKLTLDCHLVLPFFYGC</sequence>
<dbReference type="OrthoDB" id="2432302at2759"/>
<dbReference type="SUPFAM" id="SSF50405">
    <property type="entry name" value="Actin-crosslinking proteins"/>
    <property type="match status" value="1"/>
</dbReference>
<reference evidence="4" key="1">
    <citation type="submission" date="2022-04" db="EMBL/GenBank/DDBJ databases">
        <title>Carnegiea gigantea Genome sequencing and assembly v2.</title>
        <authorList>
            <person name="Copetti D."/>
            <person name="Sanderson M.J."/>
            <person name="Burquez A."/>
            <person name="Wojciechowski M.F."/>
        </authorList>
    </citation>
    <scope>NUCLEOTIDE SEQUENCE</scope>
    <source>
        <strain evidence="4">SGP5-SGP5p</strain>
        <tissue evidence="4">Aerial part</tissue>
    </source>
</reference>
<name>A0A9Q1K863_9CARY</name>
<dbReference type="InterPro" id="IPR007679">
    <property type="entry name" value="DUF569"/>
</dbReference>
<dbReference type="Gene3D" id="2.80.10.50">
    <property type="match status" value="1"/>
</dbReference>
<gene>
    <name evidence="4" type="ORF">Cgig2_015364</name>
</gene>
<dbReference type="InterPro" id="IPR054726">
    <property type="entry name" value="Ubiq_DUF569-assoc"/>
</dbReference>
<accession>A0A9Q1K863</accession>
<dbReference type="EMBL" id="JAKOGI010000268">
    <property type="protein sequence ID" value="KAJ8438107.1"/>
    <property type="molecule type" value="Genomic_DNA"/>
</dbReference>
<feature type="domain" description="DUF569" evidence="2">
    <location>
        <begin position="1"/>
        <end position="144"/>
    </location>
</feature>
<dbReference type="CDD" id="cd23340">
    <property type="entry name" value="beta-trefoil_FSCN_ACP-like"/>
    <property type="match status" value="1"/>
</dbReference>
<evidence type="ECO:0000259" key="3">
    <source>
        <dbReference type="Pfam" id="PF22932"/>
    </source>
</evidence>
<evidence type="ECO:0008006" key="6">
    <source>
        <dbReference type="Google" id="ProtNLM"/>
    </source>
</evidence>
<feature type="region of interest" description="Disordered" evidence="1">
    <location>
        <begin position="156"/>
        <end position="187"/>
    </location>
</feature>
<dbReference type="PANTHER" id="PTHR31205">
    <property type="entry name" value="ACTIN CROSS-LINKING PROTEIN (DUF569)"/>
    <property type="match status" value="1"/>
</dbReference>
<keyword evidence="5" id="KW-1185">Reference proteome</keyword>
<dbReference type="Proteomes" id="UP001153076">
    <property type="component" value="Unassembled WGS sequence"/>
</dbReference>
<dbReference type="Pfam" id="PF22932">
    <property type="entry name" value="Ubiq_DUF_assoc"/>
    <property type="match status" value="1"/>
</dbReference>
<proteinExistence type="predicted"/>
<dbReference type="PANTHER" id="PTHR31205:SF77">
    <property type="entry name" value="CROSS-LINKING PROTEIN, PUTATIVE (DUF569)-RELATED"/>
    <property type="match status" value="1"/>
</dbReference>
<dbReference type="Pfam" id="PF04601">
    <property type="entry name" value="DUF569"/>
    <property type="match status" value="1"/>
</dbReference>
<evidence type="ECO:0000313" key="4">
    <source>
        <dbReference type="EMBL" id="KAJ8438107.1"/>
    </source>
</evidence>